<sequence>MTTPNNNNAVIQSLSIASYKHNKNRNRLMIAAVALTIMVIYSIFSIMLGRINAEYTMEVREHGNTASSSLEHPTNRQIKQLESLNYLTDTGVMTYFADGRVDQENVFASVFVGEKMFDTFYAPAYTDIIGKFPQAKDELMLSIRGLAEMGIQNPVVGMEIPVEIYRDRDITSFDTFRLSAYYTDYVPPIFGPPIGYFSEAYFKDLSGPGIEPTVIFLKQANRFTGKQVEKKLYQDVATRDDVQRFDGGNSANYNVVRQTVGGYDIAILASGVLFLCVFLLNYNVMAISLGKDVQYYGLLKTIGTTDKQIRKIIYRQIWLIGLIGVGIGSLLSVLVVQGILPLILANYYLRNYGVSSDLIRFSPSLLFIACGIAIVIAFLSIMLPVRKISRLAPLEALKYSPIEGKVRKAKSGSRLYQMAWRNGTRDLKRFIITVLSLFIGLTIALASFLVTEGLDYTNNFALFPDFTVENSYNPSWSEDYRDDFLPVDQEDLTFFANLPGIEKVNVVAGDFVFLDANEPVWQVALKADFRLQEQQIKEDDKEAAKALLKDYYAPVLVADEAYIKEFEAYVLKHQLAIDLESFKNGTGVVANSFGTFSPTMKLVAEKVIGQQISLANYQGEGLGNMTFSGFIAPETDDYPNLHISFGLTAPDIIISEKGLANLGLRPRAFKVEIDVDSEAEPAAKKVMKRWFSQKESVVKPSQRDQMLPWVNINSDFLADAQDEIRTIKITMYAVSLLMVVLGLANFFNTVMMNIISRKRELAILESVGMVRQQLRWLLVMEGLAYSLVVVGLLSTVGVISLKLVYKVLKSRIGYATYEFPVVPFIVIIILLMVFCVVIPLLSYKKVTEESIVERLHGRDE</sequence>
<evidence type="ECO:0000256" key="7">
    <source>
        <dbReference type="SAM" id="Phobius"/>
    </source>
</evidence>
<proteinExistence type="inferred from homology"/>
<feature type="transmembrane region" description="Helical" evidence="7">
    <location>
        <begin position="731"/>
        <end position="755"/>
    </location>
</feature>
<dbReference type="PANTHER" id="PTHR30572">
    <property type="entry name" value="MEMBRANE COMPONENT OF TRANSPORTER-RELATED"/>
    <property type="match status" value="1"/>
</dbReference>
<keyword evidence="10" id="KW-1185">Reference proteome</keyword>
<dbReference type="AlphaFoldDB" id="A0A940SU29"/>
<evidence type="ECO:0000313" key="10">
    <source>
        <dbReference type="Proteomes" id="UP000674938"/>
    </source>
</evidence>
<feature type="transmembrane region" description="Helical" evidence="7">
    <location>
        <begin position="260"/>
        <end position="282"/>
    </location>
</feature>
<dbReference type="Proteomes" id="UP000674938">
    <property type="component" value="Unassembled WGS sequence"/>
</dbReference>
<evidence type="ECO:0000256" key="5">
    <source>
        <dbReference type="ARBA" id="ARBA00023136"/>
    </source>
</evidence>
<dbReference type="GO" id="GO:0005886">
    <property type="term" value="C:plasma membrane"/>
    <property type="evidence" value="ECO:0007669"/>
    <property type="project" value="UniProtKB-SubCell"/>
</dbReference>
<dbReference type="PANTHER" id="PTHR30572:SF4">
    <property type="entry name" value="ABC TRANSPORTER PERMEASE YTRF"/>
    <property type="match status" value="1"/>
</dbReference>
<evidence type="ECO:0000259" key="8">
    <source>
        <dbReference type="Pfam" id="PF02687"/>
    </source>
</evidence>
<dbReference type="GO" id="GO:0022857">
    <property type="term" value="F:transmembrane transporter activity"/>
    <property type="evidence" value="ECO:0007669"/>
    <property type="project" value="TreeGrafter"/>
</dbReference>
<feature type="transmembrane region" description="Helical" evidence="7">
    <location>
        <begin position="28"/>
        <end position="48"/>
    </location>
</feature>
<keyword evidence="2" id="KW-1003">Cell membrane</keyword>
<accession>A0A940SU29</accession>
<feature type="transmembrane region" description="Helical" evidence="7">
    <location>
        <begin position="364"/>
        <end position="385"/>
    </location>
</feature>
<evidence type="ECO:0000256" key="4">
    <source>
        <dbReference type="ARBA" id="ARBA00022989"/>
    </source>
</evidence>
<evidence type="ECO:0000313" key="9">
    <source>
        <dbReference type="EMBL" id="MBP1040905.1"/>
    </source>
</evidence>
<comment type="similarity">
    <text evidence="6">Belongs to the ABC-4 integral membrane protein family.</text>
</comment>
<evidence type="ECO:0000256" key="2">
    <source>
        <dbReference type="ARBA" id="ARBA00022475"/>
    </source>
</evidence>
<feature type="domain" description="ABC3 transporter permease C-terminal" evidence="8">
    <location>
        <begin position="733"/>
        <end position="848"/>
    </location>
</feature>
<name>A0A940SU29_9ENTE</name>
<dbReference type="RefSeq" id="WP_209526418.1">
    <property type="nucleotide sequence ID" value="NZ_JAEEGA010000004.1"/>
</dbReference>
<feature type="transmembrane region" description="Helical" evidence="7">
    <location>
        <begin position="776"/>
        <end position="801"/>
    </location>
</feature>
<dbReference type="EMBL" id="JAEEGA010000004">
    <property type="protein sequence ID" value="MBP1040905.1"/>
    <property type="molecule type" value="Genomic_DNA"/>
</dbReference>
<keyword evidence="4 7" id="KW-1133">Transmembrane helix</keyword>
<organism evidence="9 10">
    <name type="scientific">Vagococcus allomyrinae</name>
    <dbReference type="NCBI Taxonomy" id="2794353"/>
    <lineage>
        <taxon>Bacteria</taxon>
        <taxon>Bacillati</taxon>
        <taxon>Bacillota</taxon>
        <taxon>Bacilli</taxon>
        <taxon>Lactobacillales</taxon>
        <taxon>Enterococcaceae</taxon>
        <taxon>Vagococcus</taxon>
    </lineage>
</organism>
<evidence type="ECO:0000256" key="3">
    <source>
        <dbReference type="ARBA" id="ARBA00022692"/>
    </source>
</evidence>
<evidence type="ECO:0000256" key="1">
    <source>
        <dbReference type="ARBA" id="ARBA00004651"/>
    </source>
</evidence>
<keyword evidence="3 7" id="KW-0812">Transmembrane</keyword>
<feature type="domain" description="ABC3 transporter permease C-terminal" evidence="8">
    <location>
        <begin position="268"/>
        <end position="392"/>
    </location>
</feature>
<protein>
    <submittedName>
        <fullName evidence="9">FtsX-like permease family protein</fullName>
    </submittedName>
</protein>
<gene>
    <name evidence="9" type="ORF">I6N95_07805</name>
</gene>
<feature type="transmembrane region" description="Helical" evidence="7">
    <location>
        <begin position="430"/>
        <end position="450"/>
    </location>
</feature>
<dbReference type="InterPro" id="IPR050250">
    <property type="entry name" value="Macrolide_Exporter_MacB"/>
</dbReference>
<reference evidence="9" key="1">
    <citation type="submission" date="2020-12" db="EMBL/GenBank/DDBJ databases">
        <title>Vagococcus allomyrinae sp. nov. and Enterococcus lavae sp. nov., isolated from the larvae of Allomyrina dichotoma.</title>
        <authorList>
            <person name="Lee S.D."/>
        </authorList>
    </citation>
    <scope>NUCLEOTIDE SEQUENCE</scope>
    <source>
        <strain evidence="9">BWB3-3</strain>
    </source>
</reference>
<comment type="subcellular location">
    <subcellularLocation>
        <location evidence="1">Cell membrane</location>
        <topology evidence="1">Multi-pass membrane protein</topology>
    </subcellularLocation>
</comment>
<dbReference type="InterPro" id="IPR003838">
    <property type="entry name" value="ABC3_permease_C"/>
</dbReference>
<comment type="caution">
    <text evidence="9">The sequence shown here is derived from an EMBL/GenBank/DDBJ whole genome shotgun (WGS) entry which is preliminary data.</text>
</comment>
<keyword evidence="5 7" id="KW-0472">Membrane</keyword>
<feature type="transmembrane region" description="Helical" evidence="7">
    <location>
        <begin position="317"/>
        <end position="344"/>
    </location>
</feature>
<dbReference type="Pfam" id="PF02687">
    <property type="entry name" value="FtsX"/>
    <property type="match status" value="2"/>
</dbReference>
<feature type="transmembrane region" description="Helical" evidence="7">
    <location>
        <begin position="821"/>
        <end position="841"/>
    </location>
</feature>
<evidence type="ECO:0000256" key="6">
    <source>
        <dbReference type="ARBA" id="ARBA00038076"/>
    </source>
</evidence>